<accession>A0A8K1CA68</accession>
<keyword evidence="1" id="KW-0808">Transferase</keyword>
<feature type="region of interest" description="Disordered" evidence="2">
    <location>
        <begin position="1278"/>
        <end position="1299"/>
    </location>
</feature>
<dbReference type="FunFam" id="3.40.50.2000:FF:000163">
    <property type="entry name" value="Sterol 3-beta-glucosyltransferase"/>
    <property type="match status" value="2"/>
</dbReference>
<dbReference type="InterPro" id="IPR002213">
    <property type="entry name" value="UDP_glucos_trans"/>
</dbReference>
<dbReference type="CDD" id="cd03784">
    <property type="entry name" value="GT1_Gtf-like"/>
    <property type="match status" value="1"/>
</dbReference>
<name>A0A8K1CA68_PYTOL</name>
<dbReference type="Gene3D" id="3.40.50.2000">
    <property type="entry name" value="Glycogen Phosphorylase B"/>
    <property type="match status" value="3"/>
</dbReference>
<organism evidence="5 6">
    <name type="scientific">Pythium oligandrum</name>
    <name type="common">Mycoparasitic fungus</name>
    <dbReference type="NCBI Taxonomy" id="41045"/>
    <lineage>
        <taxon>Eukaryota</taxon>
        <taxon>Sar</taxon>
        <taxon>Stramenopiles</taxon>
        <taxon>Oomycota</taxon>
        <taxon>Peronosporomycetes</taxon>
        <taxon>Pythiales</taxon>
        <taxon>Pythiaceae</taxon>
        <taxon>Pythium</taxon>
    </lineage>
</organism>
<dbReference type="PANTHER" id="PTHR48050:SF13">
    <property type="entry name" value="STEROL 3-BETA-GLUCOSYLTRANSFERASE UGT80A2"/>
    <property type="match status" value="1"/>
</dbReference>
<dbReference type="GO" id="GO:0005975">
    <property type="term" value="P:carbohydrate metabolic process"/>
    <property type="evidence" value="ECO:0007669"/>
    <property type="project" value="InterPro"/>
</dbReference>
<dbReference type="Proteomes" id="UP000794436">
    <property type="component" value="Unassembled WGS sequence"/>
</dbReference>
<evidence type="ECO:0000259" key="3">
    <source>
        <dbReference type="Pfam" id="PF03033"/>
    </source>
</evidence>
<comment type="caution">
    <text evidence="5">The sequence shown here is derived from an EMBL/GenBank/DDBJ whole genome shotgun (WGS) entry which is preliminary data.</text>
</comment>
<evidence type="ECO:0000313" key="5">
    <source>
        <dbReference type="EMBL" id="TMW59526.1"/>
    </source>
</evidence>
<feature type="compositionally biased region" description="Basic and acidic residues" evidence="2">
    <location>
        <begin position="685"/>
        <end position="705"/>
    </location>
</feature>
<dbReference type="Pfam" id="PF06722">
    <property type="entry name" value="EryCIII-like_C"/>
    <property type="match status" value="1"/>
</dbReference>
<keyword evidence="6" id="KW-1185">Reference proteome</keyword>
<dbReference type="Pfam" id="PF03033">
    <property type="entry name" value="Glyco_transf_28"/>
    <property type="match status" value="2"/>
</dbReference>
<evidence type="ECO:0000259" key="4">
    <source>
        <dbReference type="Pfam" id="PF06722"/>
    </source>
</evidence>
<feature type="domain" description="Glycosyltransferase family 28 N-terminal" evidence="3">
    <location>
        <begin position="788"/>
        <end position="930"/>
    </location>
</feature>
<evidence type="ECO:0000256" key="1">
    <source>
        <dbReference type="ARBA" id="ARBA00022679"/>
    </source>
</evidence>
<proteinExistence type="predicted"/>
<feature type="domain" description="Glycosyltransferase family 28 N-terminal" evidence="3">
    <location>
        <begin position="86"/>
        <end position="240"/>
    </location>
</feature>
<dbReference type="GO" id="GO:0016906">
    <property type="term" value="F:sterol 3-beta-glucosyltransferase activity"/>
    <property type="evidence" value="ECO:0007669"/>
    <property type="project" value="UniProtKB-ARBA"/>
</dbReference>
<dbReference type="SUPFAM" id="SSF53756">
    <property type="entry name" value="UDP-Glycosyltransferase/glycogen phosphorylase"/>
    <property type="match status" value="2"/>
</dbReference>
<gene>
    <name evidence="5" type="ORF">Poli38472_004595</name>
</gene>
<feature type="region of interest" description="Disordered" evidence="2">
    <location>
        <begin position="677"/>
        <end position="705"/>
    </location>
</feature>
<dbReference type="EMBL" id="SPLM01000109">
    <property type="protein sequence ID" value="TMW59526.1"/>
    <property type="molecule type" value="Genomic_DNA"/>
</dbReference>
<evidence type="ECO:0008006" key="7">
    <source>
        <dbReference type="Google" id="ProtNLM"/>
    </source>
</evidence>
<dbReference type="PANTHER" id="PTHR48050">
    <property type="entry name" value="STEROL 3-BETA-GLUCOSYLTRANSFERASE"/>
    <property type="match status" value="1"/>
</dbReference>
<dbReference type="OrthoDB" id="5835829at2759"/>
<dbReference type="FunFam" id="3.40.50.2000:FF:000009">
    <property type="entry name" value="Sterol 3-beta-glucosyltransferase UGT80A2"/>
    <property type="match status" value="1"/>
</dbReference>
<feature type="domain" description="Erythromycin biosynthesis protein CIII-like C-terminal" evidence="4">
    <location>
        <begin position="393"/>
        <end position="499"/>
    </location>
</feature>
<evidence type="ECO:0000313" key="6">
    <source>
        <dbReference type="Proteomes" id="UP000794436"/>
    </source>
</evidence>
<evidence type="ECO:0000256" key="2">
    <source>
        <dbReference type="SAM" id="MobiDB-lite"/>
    </source>
</evidence>
<sequence length="1354" mass="150958">METATQVPFARVVEAPRASETHALYSQESVEAMALFDKNGRIQLDFDGDDEEYDISVMQEQLKVVQSVQVPAPSLDDEIVPRMNVCIMIVGTRGDVQPFIGIAKRLQQDGHRVRLATHAVYRDFVMEHGVEFYPLGGDPKELAAYMVKTGGHIIPLKMETLMNDVPRNVQMIDEILNSTWPAVSAADPDGNGKGIPGRPFQANAIISNPVTYGHIHVAERLGVPLHIMFPQPWVPTTVFPHPMANMAYDGRVQKRNYVSYKMVDLLMWQGTESMVNKFRSEVLGLRKIRKGGRGRDILLDLAIPHAFMWSPALVPKPHDWGHIYDVIGTVQLKGVGSSYHPTPELETFLGNDGGPIFVGFGSMILSDPAKTTKMIIEAATQANVRVLIQSSWSDMAGDIKVPSNVFFLGNCPHDWLMPRVSAVVHHGGAGTTAAGLLAGKPTFIVPFFGDQPFWGRAVVKAGVGVEPCPIGDLTTEKLRTAFVQLMDPEMRHRTLALAEVMSQENGVEGAVQSFYRHLPLKHMRCDIDGVELATKWSMKDRIKMCDECEFVISSRPENSLDDIIQYHCVDYSARGPQSVLEGAAAGAGAFMHELVGGWKDIVAKPAEGYRDEGAKGAVIGLAKGVMNGVFIRPIYGGVLFADQVVTGRRNKWRASNERNYGSVIFDNKNLRRIVQKNAPPPAHTADMKGEDDVHFGRRKSERDRDRVPVQLTPEERLMLEAKFYEVINKVYSSSDSIELTQTPTLAGPTVEPPSRMVGIEDDSQSLRFSQTPSMNICLMTTGSWNDGVQQFVAIGLRLKADGHRVRLATHEFYRDRVLRTGLEFYPVGGQTYTIQSYLLHSYGRENGKQGLFRLSKLKQDFPWMQDLRELVFSLWPACVEGDPLNPGLHFRADAIITHPLMFGQTIVAERLGVPLHCVSTSPWSRTKAFPSLLSPSLSLAQPYRYDRANLETYDSVHEVHCTGIRDILDGFRSSLGLLRKSKPHNHLAEWNIPHTYLWNEELLSRPADWSNDITIAGPIEWDDQFYANQDAEIVAFVTENASSVIYVGIERETWDPETIRRFSSDLEQAAIRTNIRVVFQVTDQYTQEPLRRSSVLMQIASGVPIKHVLPCLAGAIHWGDATITSSCAAAGVPACVIARNSIERFWGTALTLAGAGIEALQISQLSQETFINVFQALQNPLLVAKTQQLRQYTISSEAAINRVVQSFYANLPLEAMTCDLDPTRIARIYDQVNDLKLSYEAQLVVQSLTDQDDRTDVKYKPLKYSQSKPPRYSLRRLDSYSSRYTPSKSTRAKDGAMDGAPSMVRKALGRYMSMAEHVIEAPDSWSSPQIQQARVTEINAAYEKLLEARALFSS</sequence>
<dbReference type="InterPro" id="IPR010610">
    <property type="entry name" value="EryCIII-like_C"/>
</dbReference>
<dbReference type="InterPro" id="IPR050426">
    <property type="entry name" value="Glycosyltransferase_28"/>
</dbReference>
<dbReference type="InterPro" id="IPR004276">
    <property type="entry name" value="GlycoTrans_28_N"/>
</dbReference>
<protein>
    <recommendedName>
        <fullName evidence="7">Sterol 3-beta-glucosyltransferase</fullName>
    </recommendedName>
</protein>
<reference evidence="5" key="1">
    <citation type="submission" date="2019-03" db="EMBL/GenBank/DDBJ databases">
        <title>Long read genome sequence of the mycoparasitic Pythium oligandrum ATCC 38472 isolated from sugarbeet rhizosphere.</title>
        <authorList>
            <person name="Gaulin E."/>
        </authorList>
    </citation>
    <scope>NUCLEOTIDE SEQUENCE</scope>
    <source>
        <strain evidence="5">ATCC 38472_TT</strain>
    </source>
</reference>